<keyword evidence="2" id="KW-1185">Reference proteome</keyword>
<sequence>MTTHPKGKERNLLSGQARAGARPDYSLLAGEDFNFTGISGSRDSDLNNLIHRITHRNCDAVLQIATPHTSDLRTEVANIIGKIAADLEARMSKAARDNMHNKIPRGKDHTNYLLNVLAADVLEWAGPQSSLLSASSRYDNDLDATRLEADYVAPLFEAFLLFVAHHINKHFTKRNAARLVRSENCRLILPIANGDVGAGPNDSLSTSYVDPMDFSNVECGMFPIESIVEMQAASAPHLVVADAEMVRDPIDYSEAELRLARKTKALFFNQHNRRFAWGLTVTSRTIRAYVFGPDNIWASTEMDISSTTGRLAFVSLLVNWSLCSIDRLGFDPTIRYEVDQASSDPYLEIDVHNIDA</sequence>
<dbReference type="Proteomes" id="UP001140096">
    <property type="component" value="Unassembled WGS sequence"/>
</dbReference>
<comment type="caution">
    <text evidence="1">The sequence shown here is derived from an EMBL/GenBank/DDBJ whole genome shotgun (WGS) entry which is preliminary data.</text>
</comment>
<feature type="non-terminal residue" evidence="1">
    <location>
        <position position="356"/>
    </location>
</feature>
<evidence type="ECO:0000313" key="2">
    <source>
        <dbReference type="Proteomes" id="UP001140096"/>
    </source>
</evidence>
<protein>
    <submittedName>
        <fullName evidence="1">Uncharacterized protein</fullName>
    </submittedName>
</protein>
<reference evidence="1" key="1">
    <citation type="submission" date="2022-07" db="EMBL/GenBank/DDBJ databases">
        <title>Phylogenomic reconstructions and comparative analyses of Kickxellomycotina fungi.</title>
        <authorList>
            <person name="Reynolds N.K."/>
            <person name="Stajich J.E."/>
            <person name="Barry K."/>
            <person name="Grigoriev I.V."/>
            <person name="Crous P."/>
            <person name="Smith M.E."/>
        </authorList>
    </citation>
    <scope>NUCLEOTIDE SEQUENCE</scope>
    <source>
        <strain evidence="1">CBS 102833</strain>
    </source>
</reference>
<dbReference type="EMBL" id="JANBUP010000412">
    <property type="protein sequence ID" value="KAJ2811552.1"/>
    <property type="molecule type" value="Genomic_DNA"/>
</dbReference>
<gene>
    <name evidence="1" type="ORF">H4S07_001992</name>
</gene>
<proteinExistence type="predicted"/>
<accession>A0ACC1LM19</accession>
<name>A0ACC1LM19_9FUNG</name>
<organism evidence="1 2">
    <name type="scientific">Coemansia furcata</name>
    <dbReference type="NCBI Taxonomy" id="417177"/>
    <lineage>
        <taxon>Eukaryota</taxon>
        <taxon>Fungi</taxon>
        <taxon>Fungi incertae sedis</taxon>
        <taxon>Zoopagomycota</taxon>
        <taxon>Kickxellomycotina</taxon>
        <taxon>Kickxellomycetes</taxon>
        <taxon>Kickxellales</taxon>
        <taxon>Kickxellaceae</taxon>
        <taxon>Coemansia</taxon>
    </lineage>
</organism>
<evidence type="ECO:0000313" key="1">
    <source>
        <dbReference type="EMBL" id="KAJ2811552.1"/>
    </source>
</evidence>